<keyword evidence="10" id="KW-1003">Cell membrane</keyword>
<dbReference type="SUPFAM" id="SSF56784">
    <property type="entry name" value="HAD-like"/>
    <property type="match status" value="1"/>
</dbReference>
<dbReference type="InterPro" id="IPR059000">
    <property type="entry name" value="ATPase_P-type_domA"/>
</dbReference>
<dbReference type="NCBIfam" id="TIGR01525">
    <property type="entry name" value="ATPase-IB_hvy"/>
    <property type="match status" value="1"/>
</dbReference>
<dbReference type="Gene3D" id="3.40.1110.10">
    <property type="entry name" value="Calcium-transporting ATPase, cytoplasmic domain N"/>
    <property type="match status" value="1"/>
</dbReference>
<keyword evidence="5" id="KW-1278">Translocase</keyword>
<dbReference type="Pfam" id="PF00702">
    <property type="entry name" value="Hydrolase"/>
    <property type="match status" value="1"/>
</dbReference>
<name>A0A1I3IAL9_9SPIR</name>
<feature type="transmembrane region" description="Helical" evidence="10">
    <location>
        <begin position="126"/>
        <end position="152"/>
    </location>
</feature>
<evidence type="ECO:0000256" key="2">
    <source>
        <dbReference type="ARBA" id="ARBA00006024"/>
    </source>
</evidence>
<dbReference type="AlphaFoldDB" id="A0A1I3IAL9"/>
<evidence type="ECO:0000256" key="1">
    <source>
        <dbReference type="ARBA" id="ARBA00004370"/>
    </source>
</evidence>
<keyword evidence="7 10" id="KW-0472">Membrane</keyword>
<dbReference type="PANTHER" id="PTHR48085">
    <property type="entry name" value="CADMIUM/ZINC-TRANSPORTING ATPASE HMA2-RELATED"/>
    <property type="match status" value="1"/>
</dbReference>
<proteinExistence type="inferred from homology"/>
<feature type="transmembrane region" description="Helical" evidence="10">
    <location>
        <begin position="670"/>
        <end position="691"/>
    </location>
</feature>
<dbReference type="GO" id="GO:0015086">
    <property type="term" value="F:cadmium ion transmembrane transporter activity"/>
    <property type="evidence" value="ECO:0007669"/>
    <property type="project" value="TreeGrafter"/>
</dbReference>
<feature type="transmembrane region" description="Helical" evidence="10">
    <location>
        <begin position="58"/>
        <end position="76"/>
    </location>
</feature>
<sequence>MSEHEHNHEHEHEEHDHCECHGHEHGHHHHHEEGCSCGHEHGHSHEHGEEKELTVKQLIFAAVMFVLGLVIEHLPVENWLPDVAKIDLIHEAVCMVLYFVAFMITGKDIVIGAVSNLIHGELMDESFLMSVAAIGAILLGEYEEAVAFMILYQVGEKFEDYAVDKSRDSIEEIAKLRPDHATVKVGTETREVDPEEVETDSVIIVKPGDRIPIDGIVVDGDSFVDTSALTGESIPQHVRVGSEVLSGSINKQGVLEIRTTRHAGDSALSRILNLVENATENKTKSEQFVTRFARVYTPIVVYSALALAIIPSVVIGFTTGNWAWQETWSTWVYRALMFLVVSCPCALVISIPLSFCGGITAAARQGILIKGSVYLEALGRTKTAVFDKTGTLTKGNFVVTHIHATDEAITETELLALATHTEMFSTHPISASLKAAHHDKCCDNVKLENVEEIAGKGIKALVNGKEVLAGNTKLMEQFGIAYNECSEHQDGTVIHVASEGKYSGHIVISDEIKDDSAQTVEGLHKIGVENVVMLTGDNERAAHTVAAKLGLKKAFGQLLSADKLAKVEELLADLQKGGKKRGTLIFAGDGINDAPVLARADAGIAMGSMGSDAAIEAADIIIMEDKPSKIVDGIKISRRTLRIVYENLYGALGIKGTILLLSALGISNMWIAVFGDVGVTILAVLNSLRLLKKSK</sequence>
<dbReference type="EMBL" id="FORI01000001">
    <property type="protein sequence ID" value="SFI44823.1"/>
    <property type="molecule type" value="Genomic_DNA"/>
</dbReference>
<feature type="transmembrane region" description="Helical" evidence="10">
    <location>
        <begin position="336"/>
        <end position="362"/>
    </location>
</feature>
<evidence type="ECO:0000256" key="8">
    <source>
        <dbReference type="ARBA" id="ARBA00039097"/>
    </source>
</evidence>
<dbReference type="InterPro" id="IPR036412">
    <property type="entry name" value="HAD-like_sf"/>
</dbReference>
<dbReference type="PRINTS" id="PR00119">
    <property type="entry name" value="CATATPASE"/>
</dbReference>
<evidence type="ECO:0000256" key="6">
    <source>
        <dbReference type="ARBA" id="ARBA00022989"/>
    </source>
</evidence>
<dbReference type="Pfam" id="PF00122">
    <property type="entry name" value="E1-E2_ATPase"/>
    <property type="match status" value="1"/>
</dbReference>
<keyword evidence="10" id="KW-0547">Nucleotide-binding</keyword>
<reference evidence="14" key="1">
    <citation type="submission" date="2016-10" db="EMBL/GenBank/DDBJ databases">
        <authorList>
            <person name="Varghese N."/>
            <person name="Submissions S."/>
        </authorList>
    </citation>
    <scope>NUCLEOTIDE SEQUENCE [LARGE SCALE GENOMIC DNA]</scope>
    <source>
        <strain evidence="14">XBD1002</strain>
    </source>
</reference>
<dbReference type="InterPro" id="IPR051014">
    <property type="entry name" value="Cation_Transport_ATPase_IB"/>
</dbReference>
<keyword evidence="10" id="KW-0067">ATP-binding</keyword>
<dbReference type="SFLD" id="SFLDS00003">
    <property type="entry name" value="Haloacid_Dehalogenase"/>
    <property type="match status" value="1"/>
</dbReference>
<evidence type="ECO:0000256" key="3">
    <source>
        <dbReference type="ARBA" id="ARBA00022692"/>
    </source>
</evidence>
<dbReference type="SFLD" id="SFLDG00002">
    <property type="entry name" value="C1.7:_P-type_atpase_like"/>
    <property type="match status" value="1"/>
</dbReference>
<dbReference type="InterPro" id="IPR018303">
    <property type="entry name" value="ATPase_P-typ_P_site"/>
</dbReference>
<evidence type="ECO:0000256" key="9">
    <source>
        <dbReference type="ARBA" id="ARBA00047308"/>
    </source>
</evidence>
<dbReference type="SFLD" id="SFLDF00027">
    <property type="entry name" value="p-type_atpase"/>
    <property type="match status" value="1"/>
</dbReference>
<dbReference type="GO" id="GO:0016887">
    <property type="term" value="F:ATP hydrolysis activity"/>
    <property type="evidence" value="ECO:0007669"/>
    <property type="project" value="InterPro"/>
</dbReference>
<dbReference type="SUPFAM" id="SSF81665">
    <property type="entry name" value="Calcium ATPase, transmembrane domain M"/>
    <property type="match status" value="1"/>
</dbReference>
<dbReference type="GO" id="GO:0005886">
    <property type="term" value="C:plasma membrane"/>
    <property type="evidence" value="ECO:0007669"/>
    <property type="project" value="UniProtKB-SubCell"/>
</dbReference>
<evidence type="ECO:0000256" key="7">
    <source>
        <dbReference type="ARBA" id="ARBA00023136"/>
    </source>
</evidence>
<comment type="catalytic activity">
    <reaction evidence="9">
        <text>Zn(2+)(in) + ATP + H2O = Zn(2+)(out) + ADP + phosphate + H(+)</text>
        <dbReference type="Rhea" id="RHEA:20621"/>
        <dbReference type="ChEBI" id="CHEBI:15377"/>
        <dbReference type="ChEBI" id="CHEBI:15378"/>
        <dbReference type="ChEBI" id="CHEBI:29105"/>
        <dbReference type="ChEBI" id="CHEBI:30616"/>
        <dbReference type="ChEBI" id="CHEBI:43474"/>
        <dbReference type="ChEBI" id="CHEBI:456216"/>
        <dbReference type="EC" id="7.2.2.12"/>
    </reaction>
</comment>
<feature type="transmembrane region" description="Helical" evidence="10">
    <location>
        <begin position="299"/>
        <end position="324"/>
    </location>
</feature>
<organism evidence="13 14">
    <name type="scientific">Treponema bryantii</name>
    <dbReference type="NCBI Taxonomy" id="163"/>
    <lineage>
        <taxon>Bacteria</taxon>
        <taxon>Pseudomonadati</taxon>
        <taxon>Spirochaetota</taxon>
        <taxon>Spirochaetia</taxon>
        <taxon>Spirochaetales</taxon>
        <taxon>Treponemataceae</taxon>
        <taxon>Treponema</taxon>
    </lineage>
</organism>
<keyword evidence="6 10" id="KW-1133">Transmembrane helix</keyword>
<dbReference type="PANTHER" id="PTHR48085:SF5">
    <property type="entry name" value="CADMIUM_ZINC-TRANSPORTING ATPASE HMA4-RELATED"/>
    <property type="match status" value="1"/>
</dbReference>
<protein>
    <recommendedName>
        <fullName evidence="8">P-type Zn(2+) transporter</fullName>
        <ecNumber evidence="8">7.2.2.12</ecNumber>
    </recommendedName>
</protein>
<dbReference type="Gene3D" id="2.70.150.10">
    <property type="entry name" value="Calcium-transporting ATPase, cytoplasmic transduction domain A"/>
    <property type="match status" value="1"/>
</dbReference>
<dbReference type="InterPro" id="IPR044492">
    <property type="entry name" value="P_typ_ATPase_HD_dom"/>
</dbReference>
<dbReference type="PRINTS" id="PR00120">
    <property type="entry name" value="HATPASE"/>
</dbReference>
<dbReference type="InterPro" id="IPR008250">
    <property type="entry name" value="ATPase_P-typ_transduc_dom_A_sf"/>
</dbReference>
<comment type="similarity">
    <text evidence="2 10">Belongs to the cation transport ATPase (P-type) (TC 3.A.3) family. Type IB subfamily.</text>
</comment>
<dbReference type="SUPFAM" id="SSF81653">
    <property type="entry name" value="Calcium ATPase, transduction domain A"/>
    <property type="match status" value="1"/>
</dbReference>
<evidence type="ECO:0000256" key="5">
    <source>
        <dbReference type="ARBA" id="ARBA00022967"/>
    </source>
</evidence>
<feature type="transmembrane region" description="Helical" evidence="10">
    <location>
        <begin position="644"/>
        <end position="664"/>
    </location>
</feature>
<dbReference type="GO" id="GO:0016463">
    <property type="term" value="F:P-type zinc transporter activity"/>
    <property type="evidence" value="ECO:0007669"/>
    <property type="project" value="UniProtKB-EC"/>
</dbReference>
<dbReference type="InterPro" id="IPR023214">
    <property type="entry name" value="HAD_sf"/>
</dbReference>
<dbReference type="GO" id="GO:0046872">
    <property type="term" value="F:metal ion binding"/>
    <property type="evidence" value="ECO:0007669"/>
    <property type="project" value="UniProtKB-KW"/>
</dbReference>
<dbReference type="GO" id="GO:0005524">
    <property type="term" value="F:ATP binding"/>
    <property type="evidence" value="ECO:0007669"/>
    <property type="project" value="UniProtKB-UniRule"/>
</dbReference>
<dbReference type="InterPro" id="IPR023298">
    <property type="entry name" value="ATPase_P-typ_TM_dom_sf"/>
</dbReference>
<feature type="domain" description="P-type ATPase A" evidence="12">
    <location>
        <begin position="176"/>
        <end position="276"/>
    </location>
</feature>
<evidence type="ECO:0000313" key="13">
    <source>
        <dbReference type="EMBL" id="SFI44823.1"/>
    </source>
</evidence>
<evidence type="ECO:0000256" key="11">
    <source>
        <dbReference type="SAM" id="MobiDB-lite"/>
    </source>
</evidence>
<keyword evidence="14" id="KW-1185">Reference proteome</keyword>
<dbReference type="EC" id="7.2.2.12" evidence="8"/>
<dbReference type="FunFam" id="2.70.150.10:FF:000002">
    <property type="entry name" value="Copper-transporting ATPase 1, putative"/>
    <property type="match status" value="1"/>
</dbReference>
<comment type="subcellular location">
    <subcellularLocation>
        <location evidence="10">Cell membrane</location>
    </subcellularLocation>
    <subcellularLocation>
        <location evidence="1">Membrane</location>
    </subcellularLocation>
</comment>
<evidence type="ECO:0000259" key="12">
    <source>
        <dbReference type="Pfam" id="PF00122"/>
    </source>
</evidence>
<gene>
    <name evidence="13" type="ORF">SAMN04487775_101440</name>
</gene>
<dbReference type="RefSeq" id="WP_083425641.1">
    <property type="nucleotide sequence ID" value="NZ_FORI01000001.1"/>
</dbReference>
<dbReference type="NCBIfam" id="TIGR01494">
    <property type="entry name" value="ATPase_P-type"/>
    <property type="match status" value="1"/>
</dbReference>
<dbReference type="Gene3D" id="3.40.50.1000">
    <property type="entry name" value="HAD superfamily/HAD-like"/>
    <property type="match status" value="1"/>
</dbReference>
<feature type="compositionally biased region" description="Basic and acidic residues" evidence="11">
    <location>
        <begin position="31"/>
        <end position="45"/>
    </location>
</feature>
<feature type="transmembrane region" description="Helical" evidence="10">
    <location>
        <begin position="88"/>
        <end position="106"/>
    </location>
</feature>
<dbReference type="InterPro" id="IPR001757">
    <property type="entry name" value="P_typ_ATPase"/>
</dbReference>
<feature type="region of interest" description="Disordered" evidence="11">
    <location>
        <begin position="19"/>
        <end position="45"/>
    </location>
</feature>
<evidence type="ECO:0000313" key="14">
    <source>
        <dbReference type="Proteomes" id="UP000182737"/>
    </source>
</evidence>
<keyword evidence="3 10" id="KW-0812">Transmembrane</keyword>
<dbReference type="InterPro" id="IPR023299">
    <property type="entry name" value="ATPase_P-typ_cyto_dom_N"/>
</dbReference>
<accession>A0A1I3IAL9</accession>
<evidence type="ECO:0000256" key="10">
    <source>
        <dbReference type="RuleBase" id="RU362081"/>
    </source>
</evidence>
<dbReference type="InterPro" id="IPR027256">
    <property type="entry name" value="P-typ_ATPase_IB"/>
</dbReference>
<dbReference type="PROSITE" id="PS00154">
    <property type="entry name" value="ATPASE_E1_E2"/>
    <property type="match status" value="1"/>
</dbReference>
<dbReference type="Proteomes" id="UP000182737">
    <property type="component" value="Unassembled WGS sequence"/>
</dbReference>
<evidence type="ECO:0000256" key="4">
    <source>
        <dbReference type="ARBA" id="ARBA00022723"/>
    </source>
</evidence>
<keyword evidence="4 10" id="KW-0479">Metal-binding</keyword>